<proteinExistence type="predicted"/>
<sequence length="316" mass="35797">MKVSTSILSISIAVLSIAIAILSIPAGVSAFGELKDAGSNKCAGTTLNELFSETGPYSVLTPHGQKLWGGKKECNMHHCKESFRIHELGGWFEHALDEPNDAFILGSVRNPFEFYVSWWLMELRWATKGCSENDNKIRNPWECATGVWDPYNSKRCVGREAQKLNITDVFLPEQSQNVATFERWLQLVLDSPCDSSMSATFKNHMVDESGRDRFVAVIRTEQLYPTLFNALTTLEEAMGTGIVDWEGFRQAEAAQFQANSQSKVKKGQLKQAKLPYSCYYQNPDIKDLVLRNDQEYLDRWNYSFEDMPACIFEGEN</sequence>
<name>A0A9W7FVW2_9STRA</name>
<keyword evidence="1" id="KW-0732">Signal</keyword>
<evidence type="ECO:0008006" key="4">
    <source>
        <dbReference type="Google" id="ProtNLM"/>
    </source>
</evidence>
<feature type="signal peptide" evidence="1">
    <location>
        <begin position="1"/>
        <end position="30"/>
    </location>
</feature>
<accession>A0A9W7FVW2</accession>
<evidence type="ECO:0000313" key="2">
    <source>
        <dbReference type="EMBL" id="GMI22944.1"/>
    </source>
</evidence>
<comment type="caution">
    <text evidence="2">The sequence shown here is derived from an EMBL/GenBank/DDBJ whole genome shotgun (WGS) entry which is preliminary data.</text>
</comment>
<gene>
    <name evidence="2" type="ORF">TrCOL_g13105</name>
</gene>
<evidence type="ECO:0000313" key="3">
    <source>
        <dbReference type="Proteomes" id="UP001165065"/>
    </source>
</evidence>
<organism evidence="2 3">
    <name type="scientific">Triparma columacea</name>
    <dbReference type="NCBI Taxonomy" id="722753"/>
    <lineage>
        <taxon>Eukaryota</taxon>
        <taxon>Sar</taxon>
        <taxon>Stramenopiles</taxon>
        <taxon>Ochrophyta</taxon>
        <taxon>Bolidophyceae</taxon>
        <taxon>Parmales</taxon>
        <taxon>Triparmaceae</taxon>
        <taxon>Triparma</taxon>
    </lineage>
</organism>
<dbReference type="OrthoDB" id="10330352at2759"/>
<protein>
    <recommendedName>
        <fullName evidence="4">Sulfotransferase</fullName>
    </recommendedName>
</protein>
<feature type="chain" id="PRO_5040927390" description="Sulfotransferase" evidence="1">
    <location>
        <begin position="31"/>
        <end position="316"/>
    </location>
</feature>
<keyword evidence="3" id="KW-1185">Reference proteome</keyword>
<evidence type="ECO:0000256" key="1">
    <source>
        <dbReference type="SAM" id="SignalP"/>
    </source>
</evidence>
<dbReference type="AlphaFoldDB" id="A0A9W7FVW2"/>
<dbReference type="EMBL" id="BRYA01000557">
    <property type="protein sequence ID" value="GMI22944.1"/>
    <property type="molecule type" value="Genomic_DNA"/>
</dbReference>
<reference evidence="3" key="1">
    <citation type="journal article" date="2023" name="Commun. Biol.">
        <title>Genome analysis of Parmales, the sister group of diatoms, reveals the evolutionary specialization of diatoms from phago-mixotrophs to photoautotrophs.</title>
        <authorList>
            <person name="Ban H."/>
            <person name="Sato S."/>
            <person name="Yoshikawa S."/>
            <person name="Yamada K."/>
            <person name="Nakamura Y."/>
            <person name="Ichinomiya M."/>
            <person name="Sato N."/>
            <person name="Blanc-Mathieu R."/>
            <person name="Endo H."/>
            <person name="Kuwata A."/>
            <person name="Ogata H."/>
        </authorList>
    </citation>
    <scope>NUCLEOTIDE SEQUENCE [LARGE SCALE GENOMIC DNA]</scope>
</reference>
<dbReference type="Proteomes" id="UP001165065">
    <property type="component" value="Unassembled WGS sequence"/>
</dbReference>